<evidence type="ECO:0000259" key="1">
    <source>
        <dbReference type="SMART" id="SM00382"/>
    </source>
</evidence>
<reference evidence="2 4" key="1">
    <citation type="submission" date="2015-09" db="EMBL/GenBank/DDBJ databases">
        <authorList>
            <consortium name="Pathogen Informatics"/>
        </authorList>
    </citation>
    <scope>NUCLEOTIDE SEQUENCE [LARGE SCALE GENOMIC DNA]</scope>
    <source>
        <strain evidence="2 4">2789STDY5608850</strain>
    </source>
</reference>
<dbReference type="PANTHER" id="PTHR42759:SF1">
    <property type="entry name" value="MAGNESIUM-CHELATASE SUBUNIT CHLD"/>
    <property type="match status" value="1"/>
</dbReference>
<dbReference type="RefSeq" id="WP_055659993.1">
    <property type="nucleotide sequence ID" value="NZ_CABIXC010000023.1"/>
</dbReference>
<protein>
    <submittedName>
        <fullName evidence="2 3">ATPase</fullName>
    </submittedName>
</protein>
<dbReference type="GO" id="GO:0005524">
    <property type="term" value="F:ATP binding"/>
    <property type="evidence" value="ECO:0007669"/>
    <property type="project" value="InterPro"/>
</dbReference>
<gene>
    <name evidence="3" type="ORF">DXC39_16085</name>
    <name evidence="2" type="ORF">ERS852407_05466</name>
</gene>
<sequence>MNIKRAKEEIKDTIEAYLLKDEYGAYEIPSVRQRPVLLIGPPGVGKTQIMEQISRECEIGLVAYTITHHTRQSAIGLPFIVKKEYGGKSYSVTEYTMSEIVASIYNKIEQTGLSEGILFIDEINCVSETLAPAMLQFLQCKTFGNHQIPEGWIIAAAGNPPEYNKSVRDFDVVTLDRIKMIHVEPDYEVWKQYAYEQSIHPAIISYLNARPESFCRIETTVDGRLFATPRGWEDLSRFIEVYEKLGKKADREVIGQYLQYPKIAKDFSNYLELYYKYQDDYQIDEILTGSIRENLCNKLKHAQFDEKLSVIGLLLSKLNSGFKQVVKDAEKLEILMAELKKLHDGSLDGDMEERLRTVQKEFKQVWEKKREAGLLNRQSDYLHRDVERILEQYEKELRFAEAPDPEAAWETVKSYFDREREQYEKRFDESGAMLEHAFDFMEISFGDSQEMAVFITELNTNYYSIKFLQEYECQRYYQYNERLLFNRREDEIKERIDHLGK</sequence>
<proteinExistence type="predicted"/>
<evidence type="ECO:0000313" key="2">
    <source>
        <dbReference type="EMBL" id="CUP26724.1"/>
    </source>
</evidence>
<organism evidence="2 4">
    <name type="scientific">Hungatella hathewayi</name>
    <dbReference type="NCBI Taxonomy" id="154046"/>
    <lineage>
        <taxon>Bacteria</taxon>
        <taxon>Bacillati</taxon>
        <taxon>Bacillota</taxon>
        <taxon>Clostridia</taxon>
        <taxon>Lachnospirales</taxon>
        <taxon>Lachnospiraceae</taxon>
        <taxon>Hungatella</taxon>
    </lineage>
</organism>
<dbReference type="Pfam" id="PF07728">
    <property type="entry name" value="AAA_5"/>
    <property type="match status" value="1"/>
</dbReference>
<feature type="domain" description="AAA+ ATPase" evidence="1">
    <location>
        <begin position="32"/>
        <end position="185"/>
    </location>
</feature>
<dbReference type="InterPro" id="IPR011704">
    <property type="entry name" value="ATPase_dyneun-rel_AAA"/>
</dbReference>
<accession>A0A174LR52</accession>
<dbReference type="CDD" id="cd00009">
    <property type="entry name" value="AAA"/>
    <property type="match status" value="1"/>
</dbReference>
<dbReference type="Proteomes" id="UP000261257">
    <property type="component" value="Unassembled WGS sequence"/>
</dbReference>
<dbReference type="EMBL" id="CYZE01000023">
    <property type="protein sequence ID" value="CUP26724.1"/>
    <property type="molecule type" value="Genomic_DNA"/>
</dbReference>
<dbReference type="PANTHER" id="PTHR42759">
    <property type="entry name" value="MOXR FAMILY PROTEIN"/>
    <property type="match status" value="1"/>
</dbReference>
<reference evidence="3 5" key="2">
    <citation type="submission" date="2018-08" db="EMBL/GenBank/DDBJ databases">
        <title>A genome reference for cultivated species of the human gut microbiota.</title>
        <authorList>
            <person name="Zou Y."/>
            <person name="Xue W."/>
            <person name="Luo G."/>
        </authorList>
    </citation>
    <scope>NUCLEOTIDE SEQUENCE [LARGE SCALE GENOMIC DNA]</scope>
    <source>
        <strain evidence="3 5">TF05-11AC</strain>
    </source>
</reference>
<dbReference type="GO" id="GO:0016887">
    <property type="term" value="F:ATP hydrolysis activity"/>
    <property type="evidence" value="ECO:0007669"/>
    <property type="project" value="InterPro"/>
</dbReference>
<dbReference type="InterPro" id="IPR050764">
    <property type="entry name" value="CbbQ/NirQ/NorQ/GpvN"/>
</dbReference>
<evidence type="ECO:0000313" key="5">
    <source>
        <dbReference type="Proteomes" id="UP000261257"/>
    </source>
</evidence>
<evidence type="ECO:0000313" key="4">
    <source>
        <dbReference type="Proteomes" id="UP000095651"/>
    </source>
</evidence>
<dbReference type="SUPFAM" id="SSF52540">
    <property type="entry name" value="P-loop containing nucleoside triphosphate hydrolases"/>
    <property type="match status" value="1"/>
</dbReference>
<name>A0A174LR52_9FIRM</name>
<evidence type="ECO:0000313" key="3">
    <source>
        <dbReference type="EMBL" id="RGM03011.1"/>
    </source>
</evidence>
<dbReference type="AlphaFoldDB" id="A0A174LR52"/>
<dbReference type="Gene3D" id="3.40.50.300">
    <property type="entry name" value="P-loop containing nucleotide triphosphate hydrolases"/>
    <property type="match status" value="1"/>
</dbReference>
<dbReference type="EMBL" id="QSSQ01000016">
    <property type="protein sequence ID" value="RGM03011.1"/>
    <property type="molecule type" value="Genomic_DNA"/>
</dbReference>
<dbReference type="Proteomes" id="UP000095651">
    <property type="component" value="Unassembled WGS sequence"/>
</dbReference>
<dbReference type="InterPro" id="IPR027417">
    <property type="entry name" value="P-loop_NTPase"/>
</dbReference>
<dbReference type="SMART" id="SM00382">
    <property type="entry name" value="AAA"/>
    <property type="match status" value="1"/>
</dbReference>
<dbReference type="InterPro" id="IPR003593">
    <property type="entry name" value="AAA+_ATPase"/>
</dbReference>